<dbReference type="EMBL" id="RHHT01000008">
    <property type="protein sequence ID" value="RNB82883.1"/>
    <property type="molecule type" value="Genomic_DNA"/>
</dbReference>
<name>A0A3M8D4W2_9BACL</name>
<organism evidence="1 2">
    <name type="scientific">Brevibacillus panacihumi</name>
    <dbReference type="NCBI Taxonomy" id="497735"/>
    <lineage>
        <taxon>Bacteria</taxon>
        <taxon>Bacillati</taxon>
        <taxon>Bacillota</taxon>
        <taxon>Bacilli</taxon>
        <taxon>Bacillales</taxon>
        <taxon>Paenibacillaceae</taxon>
        <taxon>Brevibacillus</taxon>
    </lineage>
</organism>
<dbReference type="RefSeq" id="WP_122912504.1">
    <property type="nucleotide sequence ID" value="NZ_RHHT01000008.1"/>
</dbReference>
<dbReference type="GO" id="GO:0005975">
    <property type="term" value="P:carbohydrate metabolic process"/>
    <property type="evidence" value="ECO:0007669"/>
    <property type="project" value="InterPro"/>
</dbReference>
<dbReference type="AlphaFoldDB" id="A0A3M8D4W2"/>
<dbReference type="SUPFAM" id="SSF88713">
    <property type="entry name" value="Glycoside hydrolase/deacetylase"/>
    <property type="match status" value="1"/>
</dbReference>
<dbReference type="Gene3D" id="3.20.20.370">
    <property type="entry name" value="Glycoside hydrolase/deacetylase"/>
    <property type="match status" value="1"/>
</dbReference>
<gene>
    <name evidence="1" type="ORF">EDM58_05725</name>
</gene>
<dbReference type="CDD" id="cd10924">
    <property type="entry name" value="CE4_COG4878"/>
    <property type="match status" value="1"/>
</dbReference>
<accession>A0A3M8D4W2</accession>
<comment type="caution">
    <text evidence="1">The sequence shown here is derived from an EMBL/GenBank/DDBJ whole genome shotgun (WGS) entry which is preliminary data.</text>
</comment>
<dbReference type="InterPro" id="IPR018695">
    <property type="entry name" value="DUF2194"/>
</dbReference>
<evidence type="ECO:0000313" key="2">
    <source>
        <dbReference type="Proteomes" id="UP000281915"/>
    </source>
</evidence>
<evidence type="ECO:0000313" key="1">
    <source>
        <dbReference type="EMBL" id="RNB82883.1"/>
    </source>
</evidence>
<proteinExistence type="predicted"/>
<dbReference type="Pfam" id="PF09960">
    <property type="entry name" value="DUF2194"/>
    <property type="match status" value="1"/>
</dbReference>
<dbReference type="Proteomes" id="UP000281915">
    <property type="component" value="Unassembled WGS sequence"/>
</dbReference>
<protein>
    <submittedName>
        <fullName evidence="1">DUF2194 domain-containing protein</fullName>
    </submittedName>
</protein>
<dbReference type="InterPro" id="IPR011330">
    <property type="entry name" value="Glyco_hydro/deAcase_b/a-brl"/>
</dbReference>
<reference evidence="1 2" key="1">
    <citation type="submission" date="2018-10" db="EMBL/GenBank/DDBJ databases">
        <title>Phylogenomics of Brevibacillus.</title>
        <authorList>
            <person name="Dunlap C."/>
        </authorList>
    </citation>
    <scope>NUCLEOTIDE SEQUENCE [LARGE SCALE GENOMIC DNA]</scope>
    <source>
        <strain evidence="1 2">JCM 15085</strain>
    </source>
</reference>
<sequence length="614" mass="69789">MQKEVGFRRNVYLIMLTILGLAVLIQVARSQLVLQFKHNDEHLKERAAIMARAAAPDSQAAGVMTDELFCLAYLGDDPPSVELKENTARTLSYLKRQVQEVDLNTDVIDYKACTAVLLATGELDALESGAGLEEFVHHGGAAFLMTTPVIGDRFHQMYRKLGIIEFEYPVLSKGVRLLSNVLIAEKGLEVGEEIVSNVSNPVELDAESTKLIESEDGIPLMWKRQYGAGNFIVYNGDKLHLKNSRGLVVGGVSMMQPDFLYPIFNSKIFYIDDFPSPIAKGIHPAIYQQYGMELPTFFQDIWWPDMLKAARLYNVKYTAAVIQSYNDEVNPPFRDPVDQEWHQLVSYGREVVKSGGEIAIHGYNHQSLQTNKAIADYLGYQIWNSQEDMEESIKEVNRYIKTAFPNFTPMSYVPPSNVLGREDGREALKKAWPEMSVIASLYDTDYEGRAYVQEFELSKDGIIEMPRVTSGYFETPYTRWLEANTITSVGVFSHFLHPDDLLDHARGRDQTWEKLYQDFSDYLERLHRTYPWMRDITSTEAGFDMVNVLQTKVSVTKEPQRIKGVVDQYKQPLYYVLRTERKIAVQENCTVQKIDENVYLVTVTGSTFSIGLGG</sequence>